<feature type="domain" description="HTH cro/C1-type" evidence="3">
    <location>
        <begin position="7"/>
        <end position="62"/>
    </location>
</feature>
<evidence type="ECO:0000313" key="5">
    <source>
        <dbReference type="Proteomes" id="UP001348397"/>
    </source>
</evidence>
<protein>
    <submittedName>
        <fullName evidence="4">Helix-turn-helix transcriptional regulator</fullName>
    </submittedName>
</protein>
<dbReference type="PANTHER" id="PTHR46558:SF4">
    <property type="entry name" value="DNA-BIDING PHAGE PROTEIN"/>
    <property type="match status" value="1"/>
</dbReference>
<keyword evidence="5" id="KW-1185">Reference proteome</keyword>
<organism evidence="4 5">
    <name type="scientific">Chryseobacterium salviniae</name>
    <dbReference type="NCBI Taxonomy" id="3101750"/>
    <lineage>
        <taxon>Bacteria</taxon>
        <taxon>Pseudomonadati</taxon>
        <taxon>Bacteroidota</taxon>
        <taxon>Flavobacteriia</taxon>
        <taxon>Flavobacteriales</taxon>
        <taxon>Weeksellaceae</taxon>
        <taxon>Chryseobacterium group</taxon>
        <taxon>Chryseobacterium</taxon>
    </lineage>
</organism>
<name>A0ABU6HPP4_9FLAO</name>
<sequence length="121" mass="14090">MQVGHKIKRIRELKGLSQAEVAKKLFISQRAYSDIENDKTKLDLDRLEKLSGIFEMDPLDVLTFDEKQVFTNCTISGNSGNNYSTVYNAESSFENERQSYQQQIEHLEKEIIFLRNLINKN</sequence>
<dbReference type="InterPro" id="IPR010982">
    <property type="entry name" value="Lambda_DNA-bd_dom_sf"/>
</dbReference>
<gene>
    <name evidence="4" type="ORF">SOP96_04745</name>
</gene>
<evidence type="ECO:0000256" key="2">
    <source>
        <dbReference type="SAM" id="Coils"/>
    </source>
</evidence>
<evidence type="ECO:0000313" key="4">
    <source>
        <dbReference type="EMBL" id="MEC3875015.1"/>
    </source>
</evidence>
<dbReference type="SUPFAM" id="SSF47413">
    <property type="entry name" value="lambda repressor-like DNA-binding domains"/>
    <property type="match status" value="1"/>
</dbReference>
<evidence type="ECO:0000256" key="1">
    <source>
        <dbReference type="ARBA" id="ARBA00023125"/>
    </source>
</evidence>
<keyword evidence="1" id="KW-0238">DNA-binding</keyword>
<comment type="caution">
    <text evidence="4">The sequence shown here is derived from an EMBL/GenBank/DDBJ whole genome shotgun (WGS) entry which is preliminary data.</text>
</comment>
<dbReference type="RefSeq" id="WP_326319899.1">
    <property type="nucleotide sequence ID" value="NZ_JAYLAA010000018.1"/>
</dbReference>
<dbReference type="EMBL" id="JAYLAA010000018">
    <property type="protein sequence ID" value="MEC3875015.1"/>
    <property type="molecule type" value="Genomic_DNA"/>
</dbReference>
<feature type="coiled-coil region" evidence="2">
    <location>
        <begin position="90"/>
        <end position="117"/>
    </location>
</feature>
<evidence type="ECO:0000259" key="3">
    <source>
        <dbReference type="PROSITE" id="PS50943"/>
    </source>
</evidence>
<dbReference type="Gene3D" id="1.10.260.40">
    <property type="entry name" value="lambda repressor-like DNA-binding domains"/>
    <property type="match status" value="1"/>
</dbReference>
<dbReference type="Proteomes" id="UP001348397">
    <property type="component" value="Unassembled WGS sequence"/>
</dbReference>
<reference evidence="4 5" key="1">
    <citation type="submission" date="2024-01" db="EMBL/GenBank/DDBJ databases">
        <title>Chryseobacterium sp. T9W2-O.</title>
        <authorList>
            <person name="Maltman C."/>
        </authorList>
    </citation>
    <scope>NUCLEOTIDE SEQUENCE [LARGE SCALE GENOMIC DNA]</scope>
    <source>
        <strain evidence="4 5">T9W2-O</strain>
    </source>
</reference>
<dbReference type="Pfam" id="PF01381">
    <property type="entry name" value="HTH_3"/>
    <property type="match status" value="1"/>
</dbReference>
<dbReference type="PANTHER" id="PTHR46558">
    <property type="entry name" value="TRACRIPTIONAL REGULATORY PROTEIN-RELATED-RELATED"/>
    <property type="match status" value="1"/>
</dbReference>
<dbReference type="CDD" id="cd00093">
    <property type="entry name" value="HTH_XRE"/>
    <property type="match status" value="1"/>
</dbReference>
<proteinExistence type="predicted"/>
<accession>A0ABU6HPP4</accession>
<dbReference type="InterPro" id="IPR001387">
    <property type="entry name" value="Cro/C1-type_HTH"/>
</dbReference>
<dbReference type="SMART" id="SM00530">
    <property type="entry name" value="HTH_XRE"/>
    <property type="match status" value="1"/>
</dbReference>
<keyword evidence="2" id="KW-0175">Coiled coil</keyword>
<dbReference type="PROSITE" id="PS50943">
    <property type="entry name" value="HTH_CROC1"/>
    <property type="match status" value="1"/>
</dbReference>